<protein>
    <submittedName>
        <fullName evidence="2">Uncharacterized protein</fullName>
    </submittedName>
</protein>
<feature type="compositionally biased region" description="Polar residues" evidence="1">
    <location>
        <begin position="11"/>
        <end position="24"/>
    </location>
</feature>
<organism evidence="2 3">
    <name type="scientific">Suillus luteus UH-Slu-Lm8-n1</name>
    <dbReference type="NCBI Taxonomy" id="930992"/>
    <lineage>
        <taxon>Eukaryota</taxon>
        <taxon>Fungi</taxon>
        <taxon>Dikarya</taxon>
        <taxon>Basidiomycota</taxon>
        <taxon>Agaricomycotina</taxon>
        <taxon>Agaricomycetes</taxon>
        <taxon>Agaricomycetidae</taxon>
        <taxon>Boletales</taxon>
        <taxon>Suillineae</taxon>
        <taxon>Suillaceae</taxon>
        <taxon>Suillus</taxon>
    </lineage>
</organism>
<feature type="region of interest" description="Disordered" evidence="1">
    <location>
        <begin position="1"/>
        <end position="57"/>
    </location>
</feature>
<reference evidence="2 3" key="1">
    <citation type="submission" date="2014-04" db="EMBL/GenBank/DDBJ databases">
        <authorList>
            <consortium name="DOE Joint Genome Institute"/>
            <person name="Kuo A."/>
            <person name="Ruytinx J."/>
            <person name="Rineau F."/>
            <person name="Colpaert J."/>
            <person name="Kohler A."/>
            <person name="Nagy L.G."/>
            <person name="Floudas D."/>
            <person name="Copeland A."/>
            <person name="Barry K.W."/>
            <person name="Cichocki N."/>
            <person name="Veneault-Fourrey C."/>
            <person name="LaButti K."/>
            <person name="Lindquist E.A."/>
            <person name="Lipzen A."/>
            <person name="Lundell T."/>
            <person name="Morin E."/>
            <person name="Murat C."/>
            <person name="Sun H."/>
            <person name="Tunlid A."/>
            <person name="Henrissat B."/>
            <person name="Grigoriev I.V."/>
            <person name="Hibbett D.S."/>
            <person name="Martin F."/>
            <person name="Nordberg H.P."/>
            <person name="Cantor M.N."/>
            <person name="Hua S.X."/>
        </authorList>
    </citation>
    <scope>NUCLEOTIDE SEQUENCE [LARGE SCALE GENOMIC DNA]</scope>
    <source>
        <strain evidence="2 3">UH-Slu-Lm8-n1</strain>
    </source>
</reference>
<keyword evidence="3" id="KW-1185">Reference proteome</keyword>
<proteinExistence type="predicted"/>
<dbReference type="HOGENOM" id="CLU_103464_0_0_1"/>
<dbReference type="Proteomes" id="UP000054485">
    <property type="component" value="Unassembled WGS sequence"/>
</dbReference>
<gene>
    <name evidence="2" type="ORF">CY34DRAFT_89930</name>
</gene>
<evidence type="ECO:0000256" key="1">
    <source>
        <dbReference type="SAM" id="MobiDB-lite"/>
    </source>
</evidence>
<evidence type="ECO:0000313" key="2">
    <source>
        <dbReference type="EMBL" id="KIK39053.1"/>
    </source>
</evidence>
<dbReference type="OrthoDB" id="3178701at2759"/>
<dbReference type="InParanoid" id="A0A0D0B5E7"/>
<name>A0A0D0B5E7_9AGAM</name>
<dbReference type="AlphaFoldDB" id="A0A0D0B5E7"/>
<accession>A0A0D0B5E7</accession>
<sequence length="234" mass="26955">MGRRAKHLTLTDKTAATRQHTAKYSRSDRGKNTRRLWNSRTYAKAHSRKGSTKSLTHASKSPALDFNVELSSLPSDLINLARADLPDTYLFQQASQSADNLDESDLAQWDVDPPYHTPRPLETPAEARWTENLVQVIHGRRFRMEKEEVYERAKRHSSGGALDLCAELREALDVLLRQWAMLDEYVDSMEDCERHCVMAQCLLQWRARRIYHYHNEVHAMMTGSNPYALDSSII</sequence>
<dbReference type="EMBL" id="KN835361">
    <property type="protein sequence ID" value="KIK39053.1"/>
    <property type="molecule type" value="Genomic_DNA"/>
</dbReference>
<evidence type="ECO:0000313" key="3">
    <source>
        <dbReference type="Proteomes" id="UP000054485"/>
    </source>
</evidence>
<reference evidence="3" key="2">
    <citation type="submission" date="2015-01" db="EMBL/GenBank/DDBJ databases">
        <title>Evolutionary Origins and Diversification of the Mycorrhizal Mutualists.</title>
        <authorList>
            <consortium name="DOE Joint Genome Institute"/>
            <consortium name="Mycorrhizal Genomics Consortium"/>
            <person name="Kohler A."/>
            <person name="Kuo A."/>
            <person name="Nagy L.G."/>
            <person name="Floudas D."/>
            <person name="Copeland A."/>
            <person name="Barry K.W."/>
            <person name="Cichocki N."/>
            <person name="Veneault-Fourrey C."/>
            <person name="LaButti K."/>
            <person name="Lindquist E.A."/>
            <person name="Lipzen A."/>
            <person name="Lundell T."/>
            <person name="Morin E."/>
            <person name="Murat C."/>
            <person name="Riley R."/>
            <person name="Ohm R."/>
            <person name="Sun H."/>
            <person name="Tunlid A."/>
            <person name="Henrissat B."/>
            <person name="Grigoriev I.V."/>
            <person name="Hibbett D.S."/>
            <person name="Martin F."/>
        </authorList>
    </citation>
    <scope>NUCLEOTIDE SEQUENCE [LARGE SCALE GENOMIC DNA]</scope>
    <source>
        <strain evidence="3">UH-Slu-Lm8-n1</strain>
    </source>
</reference>